<dbReference type="RefSeq" id="WP_150403418.1">
    <property type="nucleotide sequence ID" value="NZ_VXLC01000008.1"/>
</dbReference>
<evidence type="ECO:0000313" key="4">
    <source>
        <dbReference type="Proteomes" id="UP000323876"/>
    </source>
</evidence>
<keyword evidence="2" id="KW-0732">Signal</keyword>
<keyword evidence="4" id="KW-1185">Reference proteome</keyword>
<evidence type="ECO:0000256" key="2">
    <source>
        <dbReference type="SAM" id="SignalP"/>
    </source>
</evidence>
<proteinExistence type="predicted"/>
<dbReference type="OrthoDB" id="4227606at2"/>
<comment type="caution">
    <text evidence="3">The sequence shown here is derived from an EMBL/GenBank/DDBJ whole genome shotgun (WGS) entry which is preliminary data.</text>
</comment>
<evidence type="ECO:0008006" key="5">
    <source>
        <dbReference type="Google" id="ProtNLM"/>
    </source>
</evidence>
<dbReference type="Proteomes" id="UP000323876">
    <property type="component" value="Unassembled WGS sequence"/>
</dbReference>
<feature type="region of interest" description="Disordered" evidence="1">
    <location>
        <begin position="165"/>
        <end position="185"/>
    </location>
</feature>
<dbReference type="EMBL" id="VXLC01000008">
    <property type="protein sequence ID" value="KAA8887087.1"/>
    <property type="molecule type" value="Genomic_DNA"/>
</dbReference>
<name>A0A5N0ECB6_9NOCA</name>
<feature type="chain" id="PRO_5024438590" description="Calcium-binding protein" evidence="2">
    <location>
        <begin position="21"/>
        <end position="419"/>
    </location>
</feature>
<organism evidence="3 4">
    <name type="scientific">Nocardia colli</name>
    <dbReference type="NCBI Taxonomy" id="2545717"/>
    <lineage>
        <taxon>Bacteria</taxon>
        <taxon>Bacillati</taxon>
        <taxon>Actinomycetota</taxon>
        <taxon>Actinomycetes</taxon>
        <taxon>Mycobacteriales</taxon>
        <taxon>Nocardiaceae</taxon>
        <taxon>Nocardia</taxon>
    </lineage>
</organism>
<sequence length="419" mass="40667">MLGVSALLAGMLLAAGPARADGLPAGCTGTVTPGNDTITCTDNLGDKSVIDTGDGDDTIVIEGDVLEGAVVLGGAGKDKISARNVGRFICPADGIGANDVNGGVLDGGPGDDEITVGGQDRPAACDAAIPKGPGGNVGRHGAVVGGPGNDVIKVGSLGYLFQPDPAKPETTAGAHGGRVSGDEGDDTITIDTVSQGERPPSATAPDAPDAVFGGGGKDTIAIHRTVGAADIYGDAFAPIPDAGGDTITVDEMTGGWVHGGPGDDTITGGKLGGSGAALWGDDGNDTIKAADMYLGASVFGGDGNDVLSAASLNKDGNSRAATVIGGNGDDKIDVGTVGTADSVVLGDGSDFASGADPNAGSGKDTITAIANNGSIFGGNDDDVITIDVNNNLVDGNAGKNTCTIKGQGSRGSVTACEQP</sequence>
<dbReference type="PRINTS" id="PR00313">
    <property type="entry name" value="CABNDNGRPT"/>
</dbReference>
<dbReference type="Gene3D" id="2.160.20.160">
    <property type="match status" value="2"/>
</dbReference>
<dbReference type="AlphaFoldDB" id="A0A5N0ECB6"/>
<evidence type="ECO:0000256" key="1">
    <source>
        <dbReference type="SAM" id="MobiDB-lite"/>
    </source>
</evidence>
<protein>
    <recommendedName>
        <fullName evidence="5">Calcium-binding protein</fullName>
    </recommendedName>
</protein>
<feature type="signal peptide" evidence="2">
    <location>
        <begin position="1"/>
        <end position="20"/>
    </location>
</feature>
<gene>
    <name evidence="3" type="ORF">F3087_19420</name>
</gene>
<reference evidence="3 4" key="1">
    <citation type="submission" date="2019-09" db="EMBL/GenBank/DDBJ databases">
        <authorList>
            <person name="Wang X."/>
        </authorList>
    </citation>
    <scope>NUCLEOTIDE SEQUENCE [LARGE SCALE GENOMIC DNA]</scope>
    <source>
        <strain evidence="3 4">CICC 11023</strain>
    </source>
</reference>
<evidence type="ECO:0000313" key="3">
    <source>
        <dbReference type="EMBL" id="KAA8887087.1"/>
    </source>
</evidence>
<accession>A0A5N0ECB6</accession>